<proteinExistence type="predicted"/>
<dbReference type="Proteomes" id="UP000253845">
    <property type="component" value="Unassembled WGS sequence"/>
</dbReference>
<dbReference type="AlphaFoldDB" id="A0A370BQN3"/>
<dbReference type="EMBL" id="KZ851927">
    <property type="protein sequence ID" value="RDH17876.1"/>
    <property type="molecule type" value="Genomic_DNA"/>
</dbReference>
<name>A0A370BQN3_ASPNG</name>
<evidence type="ECO:0000313" key="3">
    <source>
        <dbReference type="Proteomes" id="UP000253845"/>
    </source>
</evidence>
<reference evidence="2 3" key="1">
    <citation type="submission" date="2018-07" db="EMBL/GenBank/DDBJ databases">
        <title>Section-level genome sequencing of Aspergillus section Nigri to investigate inter- and intra-species variation.</title>
        <authorList>
            <consortium name="DOE Joint Genome Institute"/>
            <person name="Vesth T.C."/>
            <person name="Nybo J.L."/>
            <person name="Theobald S."/>
            <person name="Frisvad J.C."/>
            <person name="Larsen T.O."/>
            <person name="Nielsen K.F."/>
            <person name="Hoof J.B."/>
            <person name="Brandl J."/>
            <person name="Salamov A."/>
            <person name="Riley R."/>
            <person name="Gladden J.M."/>
            <person name="Phatale P."/>
            <person name="Nielsen M.T."/>
            <person name="Lyhne E.K."/>
            <person name="Kogle M.E."/>
            <person name="Strasser K."/>
            <person name="McDonnell E."/>
            <person name="Barry K."/>
            <person name="Clum A."/>
            <person name="Chen C."/>
            <person name="Nolan M."/>
            <person name="Sandor L."/>
            <person name="Kuo A."/>
            <person name="Lipzen A."/>
            <person name="Hainaut M."/>
            <person name="Drula E."/>
            <person name="Tsang A."/>
            <person name="Magnuson J.K."/>
            <person name="Henrissat B."/>
            <person name="Wiebenga A."/>
            <person name="Simmons B.A."/>
            <person name="Makela M.R."/>
            <person name="De vries R.P."/>
            <person name="Grigoriev I.V."/>
            <person name="Mortensen U.H."/>
            <person name="Baker S.E."/>
            <person name="Andersen M.R."/>
        </authorList>
    </citation>
    <scope>NUCLEOTIDE SEQUENCE [LARGE SCALE GENOMIC DNA]</scope>
    <source>
        <strain evidence="2 3">ATCC 13496</strain>
    </source>
</reference>
<evidence type="ECO:0000313" key="2">
    <source>
        <dbReference type="EMBL" id="RDH17876.1"/>
    </source>
</evidence>
<evidence type="ECO:0000256" key="1">
    <source>
        <dbReference type="SAM" id="MobiDB-lite"/>
    </source>
</evidence>
<dbReference type="VEuPathDB" id="FungiDB:M747DRAFT_297567"/>
<sequence>MTTNPTRRRWEANHPHPHPTLTKVPTISHFSSFCPALPMNSSLAAAGRKTRSKEKEAADKEEKK</sequence>
<gene>
    <name evidence="2" type="ORF">M747DRAFT_297567</name>
</gene>
<organism evidence="2 3">
    <name type="scientific">Aspergillus niger ATCC 13496</name>
    <dbReference type="NCBI Taxonomy" id="1353008"/>
    <lineage>
        <taxon>Eukaryota</taxon>
        <taxon>Fungi</taxon>
        <taxon>Dikarya</taxon>
        <taxon>Ascomycota</taxon>
        <taxon>Pezizomycotina</taxon>
        <taxon>Eurotiomycetes</taxon>
        <taxon>Eurotiomycetidae</taxon>
        <taxon>Eurotiales</taxon>
        <taxon>Aspergillaceae</taxon>
        <taxon>Aspergillus</taxon>
        <taxon>Aspergillus subgen. Circumdati</taxon>
    </lineage>
</organism>
<protein>
    <submittedName>
        <fullName evidence="2">Uncharacterized protein</fullName>
    </submittedName>
</protein>
<accession>A0A370BQN3</accession>
<feature type="region of interest" description="Disordered" evidence="1">
    <location>
        <begin position="42"/>
        <end position="64"/>
    </location>
</feature>
<feature type="compositionally biased region" description="Basic and acidic residues" evidence="1">
    <location>
        <begin position="53"/>
        <end position="64"/>
    </location>
</feature>
<feature type="region of interest" description="Disordered" evidence="1">
    <location>
        <begin position="1"/>
        <end position="24"/>
    </location>
</feature>